<evidence type="ECO:0000256" key="2">
    <source>
        <dbReference type="SAM" id="Phobius"/>
    </source>
</evidence>
<accession>A0ABW8YN61</accession>
<dbReference type="Proteomes" id="UP001629244">
    <property type="component" value="Unassembled WGS sequence"/>
</dbReference>
<dbReference type="RefSeq" id="WP_408078359.1">
    <property type="nucleotide sequence ID" value="NZ_JBELQC010000001.1"/>
</dbReference>
<reference evidence="3 4" key="1">
    <citation type="submission" date="2024-06" db="EMBL/GenBank/DDBJ databases">
        <authorList>
            <person name="Kaempfer P."/>
            <person name="Viver T."/>
        </authorList>
    </citation>
    <scope>NUCLEOTIDE SEQUENCE [LARGE SCALE GENOMIC DNA]</scope>
    <source>
        <strain evidence="3 4">ST-64</strain>
    </source>
</reference>
<feature type="compositionally biased region" description="Basic residues" evidence="1">
    <location>
        <begin position="123"/>
        <end position="132"/>
    </location>
</feature>
<proteinExistence type="predicted"/>
<evidence type="ECO:0000256" key="1">
    <source>
        <dbReference type="SAM" id="MobiDB-lite"/>
    </source>
</evidence>
<feature type="region of interest" description="Disordered" evidence="1">
    <location>
        <begin position="122"/>
        <end position="151"/>
    </location>
</feature>
<gene>
    <name evidence="3" type="ORF">ABS767_10835</name>
</gene>
<evidence type="ECO:0000313" key="3">
    <source>
        <dbReference type="EMBL" id="MFL9841459.1"/>
    </source>
</evidence>
<keyword evidence="2" id="KW-0472">Membrane</keyword>
<evidence type="ECO:0000313" key="4">
    <source>
        <dbReference type="Proteomes" id="UP001629244"/>
    </source>
</evidence>
<dbReference type="EMBL" id="JBELQC010000001">
    <property type="protein sequence ID" value="MFL9841459.1"/>
    <property type="molecule type" value="Genomic_DNA"/>
</dbReference>
<feature type="transmembrane region" description="Helical" evidence="2">
    <location>
        <begin position="42"/>
        <end position="62"/>
    </location>
</feature>
<protein>
    <submittedName>
        <fullName evidence="3">Uncharacterized protein</fullName>
    </submittedName>
</protein>
<keyword evidence="2" id="KW-0812">Transmembrane</keyword>
<comment type="caution">
    <text evidence="3">The sequence shown here is derived from an EMBL/GenBank/DDBJ whole genome shotgun (WGS) entry which is preliminary data.</text>
</comment>
<name>A0ABW8YN61_9SPHN</name>
<organism evidence="3 4">
    <name type="scientific">Sphingomonas plantiphila</name>
    <dbReference type="NCBI Taxonomy" id="3163295"/>
    <lineage>
        <taxon>Bacteria</taxon>
        <taxon>Pseudomonadati</taxon>
        <taxon>Pseudomonadota</taxon>
        <taxon>Alphaproteobacteria</taxon>
        <taxon>Sphingomonadales</taxon>
        <taxon>Sphingomonadaceae</taxon>
        <taxon>Sphingomonas</taxon>
    </lineage>
</organism>
<sequence length="151" mass="16283">MLAIATLLIWAALLLARGTGTGRTLNVVLVVNPARWLNRFTRGQAIVLGLSALFAGLLFWIMEEEGLRLASMYAPELMALAASVEFTAAVDAIMVGIVTAGSMRLRGVKVWLSLRLSRPAPRAARRTPRVQRPRPPANDADDPARAVARAA</sequence>
<keyword evidence="2" id="KW-1133">Transmembrane helix</keyword>
<keyword evidence="4" id="KW-1185">Reference proteome</keyword>